<feature type="transmembrane region" description="Helical" evidence="1">
    <location>
        <begin position="241"/>
        <end position="265"/>
    </location>
</feature>
<organism evidence="2 3">
    <name type="scientific">Thermoproteota archaeon</name>
    <dbReference type="NCBI Taxonomy" id="2056631"/>
    <lineage>
        <taxon>Archaea</taxon>
        <taxon>Thermoproteota</taxon>
    </lineage>
</organism>
<reference evidence="2 3" key="1">
    <citation type="submission" date="2018-06" db="EMBL/GenBank/DDBJ databases">
        <title>Extensive metabolic versatility and redundancy in microbially diverse, dynamic hydrothermal sediments.</title>
        <authorList>
            <person name="Dombrowski N."/>
            <person name="Teske A."/>
            <person name="Baker B.J."/>
        </authorList>
    </citation>
    <scope>NUCLEOTIDE SEQUENCE [LARGE SCALE GENOMIC DNA]</scope>
    <source>
        <strain evidence="2">B34_G17</strain>
    </source>
</reference>
<accession>A0A497EU66</accession>
<keyword evidence="1" id="KW-1133">Transmembrane helix</keyword>
<dbReference type="AlphaFoldDB" id="A0A497EU66"/>
<protein>
    <submittedName>
        <fullName evidence="2">Uncharacterized protein</fullName>
    </submittedName>
</protein>
<name>A0A497EU66_9CREN</name>
<evidence type="ECO:0000313" key="3">
    <source>
        <dbReference type="Proteomes" id="UP000272051"/>
    </source>
</evidence>
<evidence type="ECO:0000313" key="2">
    <source>
        <dbReference type="EMBL" id="RLE50825.1"/>
    </source>
</evidence>
<keyword evidence="1" id="KW-0472">Membrane</keyword>
<sequence length="269" mass="29523">MEGKMMKAFAALILISLALNIVGQQLPTLSVEVVPSLENAQYEYHVADLGTKEVLAWLKTQFSQASFQLPPGNYIVFVEAKQPGAEPMVGFAQVPLLEDKQIMVNVKPVSDFVLTTGKESIATSTAFKVKVLYFNGSPAEDALILVKPYEEIFTTGAKGEAYLPTPKSPVLVIALKQNFQPSSKLVLPEDNAVTLTLEQSTKTPEFYEYYSESLVVPVSKGSIPETTEHEFGIRTYTYSPLYLAVQTGALIIVAAAMAFVVAIFLRKRF</sequence>
<comment type="caution">
    <text evidence="2">The sequence shown here is derived from an EMBL/GenBank/DDBJ whole genome shotgun (WGS) entry which is preliminary data.</text>
</comment>
<proteinExistence type="predicted"/>
<dbReference type="Proteomes" id="UP000272051">
    <property type="component" value="Unassembled WGS sequence"/>
</dbReference>
<dbReference type="EMBL" id="QMQX01000153">
    <property type="protein sequence ID" value="RLE50825.1"/>
    <property type="molecule type" value="Genomic_DNA"/>
</dbReference>
<keyword evidence="1" id="KW-0812">Transmembrane</keyword>
<evidence type="ECO:0000256" key="1">
    <source>
        <dbReference type="SAM" id="Phobius"/>
    </source>
</evidence>
<gene>
    <name evidence="2" type="ORF">DRJ33_07040</name>
</gene>